<proteinExistence type="predicted"/>
<dbReference type="Proteomes" id="UP000189796">
    <property type="component" value="Chromosome I"/>
</dbReference>
<feature type="transmembrane region" description="Helical" evidence="1">
    <location>
        <begin position="14"/>
        <end position="31"/>
    </location>
</feature>
<name>A0A1M5W9W9_9BRAD</name>
<reference evidence="3 4" key="1">
    <citation type="submission" date="2016-11" db="EMBL/GenBank/DDBJ databases">
        <authorList>
            <person name="Jaros S."/>
            <person name="Januszkiewicz K."/>
            <person name="Wedrychowicz H."/>
        </authorList>
    </citation>
    <scope>NUCLEOTIDE SEQUENCE [LARGE SCALE GENOMIC DNA]</scope>
    <source>
        <strain evidence="3 4">GAS138</strain>
    </source>
</reference>
<organism evidence="3 4">
    <name type="scientific">Bradyrhizobium erythrophlei</name>
    <dbReference type="NCBI Taxonomy" id="1437360"/>
    <lineage>
        <taxon>Bacteria</taxon>
        <taxon>Pseudomonadati</taxon>
        <taxon>Pseudomonadota</taxon>
        <taxon>Alphaproteobacteria</taxon>
        <taxon>Hyphomicrobiales</taxon>
        <taxon>Nitrobacteraceae</taxon>
        <taxon>Bradyrhizobium</taxon>
    </lineage>
</organism>
<keyword evidence="1" id="KW-1133">Transmembrane helix</keyword>
<dbReference type="RefSeq" id="WP_079604843.1">
    <property type="nucleotide sequence ID" value="NZ_LT670817.1"/>
</dbReference>
<dbReference type="EMBL" id="LT670817">
    <property type="protein sequence ID" value="SHH84276.1"/>
    <property type="molecule type" value="Genomic_DNA"/>
</dbReference>
<keyword evidence="1" id="KW-0812">Transmembrane</keyword>
<protein>
    <submittedName>
        <fullName evidence="3">Putative tricarboxylic transport membrane protein</fullName>
    </submittedName>
</protein>
<evidence type="ECO:0000259" key="2">
    <source>
        <dbReference type="Pfam" id="PF07331"/>
    </source>
</evidence>
<dbReference type="OrthoDB" id="8266164at2"/>
<dbReference type="InterPro" id="IPR009936">
    <property type="entry name" value="DUF1468"/>
</dbReference>
<feature type="domain" description="DUF1468" evidence="2">
    <location>
        <begin position="20"/>
        <end position="164"/>
    </location>
</feature>
<feature type="transmembrane region" description="Helical" evidence="1">
    <location>
        <begin position="98"/>
        <end position="131"/>
    </location>
</feature>
<gene>
    <name evidence="3" type="ORF">SAMN05443248_6438</name>
</gene>
<feature type="transmembrane region" description="Helical" evidence="1">
    <location>
        <begin position="137"/>
        <end position="170"/>
    </location>
</feature>
<evidence type="ECO:0000256" key="1">
    <source>
        <dbReference type="SAM" id="Phobius"/>
    </source>
</evidence>
<keyword evidence="1" id="KW-0472">Membrane</keyword>
<accession>A0A1M5W9W9</accession>
<evidence type="ECO:0000313" key="4">
    <source>
        <dbReference type="Proteomes" id="UP000189796"/>
    </source>
</evidence>
<sequence>MSDVRGAATGAERVVPYALVFGVAAFLLYRAEHFEFVASADQIGPDSWPKLVLYMIMATSAFEGIRRLLTASSAQSAPSVAPVTESPFEREPADMRIVFACVAASLIYLALFEIVGFFVDTLVFMMALIWIGRFRHFWAALAISTVTTLLFMLVFMRVIFVALPLGIGPFEWLSTSLMRLLGVH</sequence>
<dbReference type="Pfam" id="PF07331">
    <property type="entry name" value="TctB"/>
    <property type="match status" value="1"/>
</dbReference>
<evidence type="ECO:0000313" key="3">
    <source>
        <dbReference type="EMBL" id="SHH84276.1"/>
    </source>
</evidence>
<dbReference type="AlphaFoldDB" id="A0A1M5W9W9"/>